<dbReference type="EMBL" id="BPLQ01009658">
    <property type="protein sequence ID" value="GIY45766.1"/>
    <property type="molecule type" value="Genomic_DNA"/>
</dbReference>
<dbReference type="AlphaFoldDB" id="A0AAV4TL24"/>
<name>A0AAV4TL24_9ARAC</name>
<accession>A0AAV4TL24</accession>
<evidence type="ECO:0000313" key="2">
    <source>
        <dbReference type="Proteomes" id="UP001054837"/>
    </source>
</evidence>
<keyword evidence="2" id="KW-1185">Reference proteome</keyword>
<reference evidence="1 2" key="1">
    <citation type="submission" date="2021-06" db="EMBL/GenBank/DDBJ databases">
        <title>Caerostris darwini draft genome.</title>
        <authorList>
            <person name="Kono N."/>
            <person name="Arakawa K."/>
        </authorList>
    </citation>
    <scope>NUCLEOTIDE SEQUENCE [LARGE SCALE GENOMIC DNA]</scope>
</reference>
<proteinExistence type="predicted"/>
<organism evidence="1 2">
    <name type="scientific">Caerostris darwini</name>
    <dbReference type="NCBI Taxonomy" id="1538125"/>
    <lineage>
        <taxon>Eukaryota</taxon>
        <taxon>Metazoa</taxon>
        <taxon>Ecdysozoa</taxon>
        <taxon>Arthropoda</taxon>
        <taxon>Chelicerata</taxon>
        <taxon>Arachnida</taxon>
        <taxon>Araneae</taxon>
        <taxon>Araneomorphae</taxon>
        <taxon>Entelegynae</taxon>
        <taxon>Araneoidea</taxon>
        <taxon>Araneidae</taxon>
        <taxon>Caerostris</taxon>
    </lineage>
</organism>
<dbReference type="Proteomes" id="UP001054837">
    <property type="component" value="Unassembled WGS sequence"/>
</dbReference>
<protein>
    <submittedName>
        <fullName evidence="1">Uncharacterized protein</fullName>
    </submittedName>
</protein>
<evidence type="ECO:0000313" key="1">
    <source>
        <dbReference type="EMBL" id="GIY45766.1"/>
    </source>
</evidence>
<sequence length="87" mass="9813">MELKSKEEYHVITCHLVLIQEGLNVMSALTEMGIPGGECQGQHVHECLECAADLPNSFWIFSQAARRHRIAALKCPVSKQCLYSLHY</sequence>
<comment type="caution">
    <text evidence="1">The sequence shown here is derived from an EMBL/GenBank/DDBJ whole genome shotgun (WGS) entry which is preliminary data.</text>
</comment>
<gene>
    <name evidence="1" type="ORF">CDAR_544021</name>
</gene>